<sequence>MLCMLAQLCTMHVCENDTEFKNDLRMRETILFIKNSALWNAPLRYQYQNKKSLNKIFQIAQDEIFVSIQE</sequence>
<dbReference type="Proteomes" id="UP000183832">
    <property type="component" value="Unassembled WGS sequence"/>
</dbReference>
<name>A0A1J1HLG1_9DIPT</name>
<accession>A0A1J1HLG1</accession>
<gene>
    <name evidence="1" type="ORF">CLUMA_CG000899</name>
</gene>
<evidence type="ECO:0000313" key="2">
    <source>
        <dbReference type="Proteomes" id="UP000183832"/>
    </source>
</evidence>
<proteinExistence type="predicted"/>
<organism evidence="1 2">
    <name type="scientific">Clunio marinus</name>
    <dbReference type="NCBI Taxonomy" id="568069"/>
    <lineage>
        <taxon>Eukaryota</taxon>
        <taxon>Metazoa</taxon>
        <taxon>Ecdysozoa</taxon>
        <taxon>Arthropoda</taxon>
        <taxon>Hexapoda</taxon>
        <taxon>Insecta</taxon>
        <taxon>Pterygota</taxon>
        <taxon>Neoptera</taxon>
        <taxon>Endopterygota</taxon>
        <taxon>Diptera</taxon>
        <taxon>Nematocera</taxon>
        <taxon>Chironomoidea</taxon>
        <taxon>Chironomidae</taxon>
        <taxon>Clunio</taxon>
    </lineage>
</organism>
<dbReference type="AlphaFoldDB" id="A0A1J1HLG1"/>
<protein>
    <submittedName>
        <fullName evidence="1">CLUMA_CG000899, isoform A</fullName>
    </submittedName>
</protein>
<dbReference type="EMBL" id="CVRI01000003">
    <property type="protein sequence ID" value="CRK87073.1"/>
    <property type="molecule type" value="Genomic_DNA"/>
</dbReference>
<evidence type="ECO:0000313" key="1">
    <source>
        <dbReference type="EMBL" id="CRK87073.1"/>
    </source>
</evidence>
<keyword evidence="2" id="KW-1185">Reference proteome</keyword>
<reference evidence="1 2" key="1">
    <citation type="submission" date="2015-04" db="EMBL/GenBank/DDBJ databases">
        <authorList>
            <person name="Syromyatnikov M.Y."/>
            <person name="Popov V.N."/>
        </authorList>
    </citation>
    <scope>NUCLEOTIDE SEQUENCE [LARGE SCALE GENOMIC DNA]</scope>
</reference>